<name>A0A2J7R1Y5_9NEOP</name>
<comment type="caution">
    <text evidence="1">The sequence shown here is derived from an EMBL/GenBank/DDBJ whole genome shotgun (WGS) entry which is preliminary data.</text>
</comment>
<dbReference type="EMBL" id="NEVH01008202">
    <property type="protein sequence ID" value="PNF34850.1"/>
    <property type="molecule type" value="Genomic_DNA"/>
</dbReference>
<dbReference type="InParanoid" id="A0A2J7R1Y5"/>
<evidence type="ECO:0000313" key="1">
    <source>
        <dbReference type="EMBL" id="PNF34850.1"/>
    </source>
</evidence>
<evidence type="ECO:0000313" key="2">
    <source>
        <dbReference type="Proteomes" id="UP000235965"/>
    </source>
</evidence>
<organism evidence="1 2">
    <name type="scientific">Cryptotermes secundus</name>
    <dbReference type="NCBI Taxonomy" id="105785"/>
    <lineage>
        <taxon>Eukaryota</taxon>
        <taxon>Metazoa</taxon>
        <taxon>Ecdysozoa</taxon>
        <taxon>Arthropoda</taxon>
        <taxon>Hexapoda</taxon>
        <taxon>Insecta</taxon>
        <taxon>Pterygota</taxon>
        <taxon>Neoptera</taxon>
        <taxon>Polyneoptera</taxon>
        <taxon>Dictyoptera</taxon>
        <taxon>Blattodea</taxon>
        <taxon>Blattoidea</taxon>
        <taxon>Termitoidae</taxon>
        <taxon>Kalotermitidae</taxon>
        <taxon>Cryptotermitinae</taxon>
        <taxon>Cryptotermes</taxon>
    </lineage>
</organism>
<accession>A0A2J7R1Y5</accession>
<dbReference type="Proteomes" id="UP000235965">
    <property type="component" value="Unassembled WGS sequence"/>
</dbReference>
<reference evidence="1 2" key="1">
    <citation type="submission" date="2017-12" db="EMBL/GenBank/DDBJ databases">
        <title>Hemimetabolous genomes reveal molecular basis of termite eusociality.</title>
        <authorList>
            <person name="Harrison M.C."/>
            <person name="Jongepier E."/>
            <person name="Robertson H.M."/>
            <person name="Arning N."/>
            <person name="Bitard-Feildel T."/>
            <person name="Chao H."/>
            <person name="Childers C.P."/>
            <person name="Dinh H."/>
            <person name="Doddapaneni H."/>
            <person name="Dugan S."/>
            <person name="Gowin J."/>
            <person name="Greiner C."/>
            <person name="Han Y."/>
            <person name="Hu H."/>
            <person name="Hughes D.S.T."/>
            <person name="Huylmans A.-K."/>
            <person name="Kemena C."/>
            <person name="Kremer L.P.M."/>
            <person name="Lee S.L."/>
            <person name="Lopez-Ezquerra A."/>
            <person name="Mallet L."/>
            <person name="Monroy-Kuhn J.M."/>
            <person name="Moser A."/>
            <person name="Murali S.C."/>
            <person name="Muzny D.M."/>
            <person name="Otani S."/>
            <person name="Piulachs M.-D."/>
            <person name="Poelchau M."/>
            <person name="Qu J."/>
            <person name="Schaub F."/>
            <person name="Wada-Katsumata A."/>
            <person name="Worley K.C."/>
            <person name="Xie Q."/>
            <person name="Ylla G."/>
            <person name="Poulsen M."/>
            <person name="Gibbs R.A."/>
            <person name="Schal C."/>
            <person name="Richards S."/>
            <person name="Belles X."/>
            <person name="Korb J."/>
            <person name="Bornberg-Bauer E."/>
        </authorList>
    </citation>
    <scope>NUCLEOTIDE SEQUENCE [LARGE SCALE GENOMIC DNA]</scope>
    <source>
        <tissue evidence="1">Whole body</tissue>
    </source>
</reference>
<dbReference type="AlphaFoldDB" id="A0A2J7R1Y5"/>
<gene>
    <name evidence="1" type="ORF">B7P43_G03741</name>
</gene>
<proteinExistence type="predicted"/>
<protein>
    <submittedName>
        <fullName evidence="1">Uncharacterized protein</fullName>
    </submittedName>
</protein>
<sequence length="58" mass="6352">MICIICNHSELKTSIVCPTKAGHQQSICLEYSSCPCFLQTAPHEKFKVAVVVETVTAN</sequence>
<keyword evidence="2" id="KW-1185">Reference proteome</keyword>